<dbReference type="SUPFAM" id="SSF50978">
    <property type="entry name" value="WD40 repeat-like"/>
    <property type="match status" value="1"/>
</dbReference>
<evidence type="ECO:0000256" key="2">
    <source>
        <dbReference type="ARBA" id="ARBA00007306"/>
    </source>
</evidence>
<evidence type="ECO:0000256" key="4">
    <source>
        <dbReference type="ARBA" id="ARBA00022737"/>
    </source>
</evidence>
<evidence type="ECO:0000256" key="3">
    <source>
        <dbReference type="ARBA" id="ARBA00022574"/>
    </source>
</evidence>
<dbReference type="GO" id="GO:0031491">
    <property type="term" value="F:nucleosome binding"/>
    <property type="evidence" value="ECO:0007669"/>
    <property type="project" value="TreeGrafter"/>
</dbReference>
<keyword evidence="4" id="KW-0677">Repeat</keyword>
<evidence type="ECO:0000313" key="10">
    <source>
        <dbReference type="Proteomes" id="UP000243127"/>
    </source>
</evidence>
<dbReference type="InterPro" id="IPR015943">
    <property type="entry name" value="WD40/YVTN_repeat-like_dom_sf"/>
</dbReference>
<evidence type="ECO:0000256" key="7">
    <source>
        <dbReference type="PROSITE-ProRule" id="PRU00221"/>
    </source>
</evidence>
<dbReference type="GO" id="GO:0006338">
    <property type="term" value="P:chromatin remodeling"/>
    <property type="evidence" value="ECO:0007669"/>
    <property type="project" value="TreeGrafter"/>
</dbReference>
<dbReference type="EMBL" id="CP000882">
    <property type="protein sequence ID" value="ABW98082.1"/>
    <property type="molecule type" value="Genomic_DNA"/>
</dbReference>
<comment type="similarity">
    <text evidence="2">Belongs to the WD repeat HIR1 family.</text>
</comment>
<dbReference type="PANTHER" id="PTHR13831">
    <property type="entry name" value="MEMBER OF THE HIR1 FAMILY OF WD-REPEAT PROTEINS"/>
    <property type="match status" value="1"/>
</dbReference>
<organism evidence="9 10">
    <name type="scientific">Hemiselmis andersenii</name>
    <name type="common">Cryptophyte alga</name>
    <dbReference type="NCBI Taxonomy" id="464988"/>
    <lineage>
        <taxon>Eukaryota</taxon>
        <taxon>Cryptophyceae</taxon>
        <taxon>Cryptomonadales</taxon>
        <taxon>Hemiselmidaceae</taxon>
        <taxon>Hemiselmis</taxon>
    </lineage>
</organism>
<dbReference type="Pfam" id="PF24105">
    <property type="entry name" value="Beta-prop_CAF1B_HIR1"/>
    <property type="match status" value="1"/>
</dbReference>
<dbReference type="SMART" id="SM00320">
    <property type="entry name" value="WD40"/>
    <property type="match status" value="5"/>
</dbReference>
<protein>
    <submittedName>
        <fullName evidence="9">Hira</fullName>
    </submittedName>
</protein>
<feature type="repeat" description="WD" evidence="7">
    <location>
        <begin position="79"/>
        <end position="111"/>
    </location>
</feature>
<dbReference type="GO" id="GO:0005634">
    <property type="term" value="C:nucleus"/>
    <property type="evidence" value="ECO:0007669"/>
    <property type="project" value="UniProtKB-SubCell"/>
</dbReference>
<dbReference type="GO" id="GO:0000785">
    <property type="term" value="C:chromatin"/>
    <property type="evidence" value="ECO:0007669"/>
    <property type="project" value="TreeGrafter"/>
</dbReference>
<dbReference type="PROSITE" id="PS50082">
    <property type="entry name" value="WD_REPEATS_2"/>
    <property type="match status" value="4"/>
</dbReference>
<dbReference type="PANTHER" id="PTHR13831:SF0">
    <property type="entry name" value="PROTEIN HIRA"/>
    <property type="match status" value="1"/>
</dbReference>
<comment type="subcellular location">
    <subcellularLocation>
        <location evidence="1">Nucleus</location>
    </subcellularLocation>
</comment>
<dbReference type="GeneID" id="5739814"/>
<dbReference type="InterPro" id="IPR001680">
    <property type="entry name" value="WD40_rpt"/>
</dbReference>
<feature type="repeat" description="WD" evidence="7">
    <location>
        <begin position="21"/>
        <end position="46"/>
    </location>
</feature>
<keyword evidence="6" id="KW-0539">Nucleus</keyword>
<dbReference type="InterPro" id="IPR055410">
    <property type="entry name" value="Beta-prop_CAF1B_HIR1"/>
</dbReference>
<keyword evidence="5" id="KW-0156">Chromatin regulator</keyword>
<dbReference type="PROSITE" id="PS50294">
    <property type="entry name" value="WD_REPEATS_REGION"/>
    <property type="match status" value="2"/>
</dbReference>
<keyword evidence="3 7" id="KW-0853">WD repeat</keyword>
<evidence type="ECO:0000256" key="5">
    <source>
        <dbReference type="ARBA" id="ARBA00022853"/>
    </source>
</evidence>
<dbReference type="AlphaFoldDB" id="A9BKS7"/>
<dbReference type="InterPro" id="IPR031120">
    <property type="entry name" value="HIR1-like"/>
</dbReference>
<proteinExistence type="inferred from homology"/>
<evidence type="ECO:0000256" key="1">
    <source>
        <dbReference type="ARBA" id="ARBA00004123"/>
    </source>
</evidence>
<sequence>MKIKSFEWIYHGKKNKKPISVFSIDIQPFNELFLTAGQDSIIKIWKTIFIFKKKNPLRFDNSQKKNILNNEIKIPSFVLHTHQGQVNIIRWSLDGSLFASGGDDGFLIIYEKVKNPIQKTMWRIFQTFRSHTGDIVDLAWTPNNSFLASASLDNNILIWSLDSKSLIIKLSGHSTWVKGVSWDSTGKFLASHGADHKIFLWDTNSWQLTKIINLEKKFIKSQINKKVNLFSRSFWSTCGDYLIICNTFYKKKSSILIFSRIDGFKKLLCIVGKNFLTRAIRCSPRLYRNLEDQKIYSFFSSGSTEGKINLLNPSLYRTSIQIKNIKKNQITDMTWAACGYRLFVSFLDGTTAGIQFEEKEIGKILKKQEHFEFLRNYFLKFGRLKIDKNIIFTSKIFLRKKNLIQISNSKKTNFFDYLIKRTKNKCLARKNPKFQIIFRRKLKQGSSERFFYFKNLSIFQKNIFFPSDKKQYDSNLINFFSKKKKKKFFLCGKNEVKISFFKFFFVKFIFSNGIKSFLNLILRKKSYRIRNFIENSKKILKISSKIFFFTFQENFLKIFECDGYLRIIEFKNFMENKKIKLNLFSLDKKQVKNFLINLLFLKSSGLYFF</sequence>
<feature type="repeat" description="WD" evidence="7">
    <location>
        <begin position="170"/>
        <end position="211"/>
    </location>
</feature>
<name>A9BKS7_HEMAN</name>
<gene>
    <name evidence="9" type="ORF">HAN_2g258</name>
</gene>
<evidence type="ECO:0000256" key="6">
    <source>
        <dbReference type="ARBA" id="ARBA00023242"/>
    </source>
</evidence>
<dbReference type="GO" id="GO:0006351">
    <property type="term" value="P:DNA-templated transcription"/>
    <property type="evidence" value="ECO:0007669"/>
    <property type="project" value="InterPro"/>
</dbReference>
<accession>A9BKS7</accession>
<dbReference type="GO" id="GO:0000417">
    <property type="term" value="C:HIR complex"/>
    <property type="evidence" value="ECO:0007669"/>
    <property type="project" value="TreeGrafter"/>
</dbReference>
<reference evidence="9 10" key="1">
    <citation type="journal article" date="2007" name="Proc. Natl. Acad. Sci. U.S.A.">
        <title>Nucleomorph genome of Hemiselmis andersenii reveals complete intron loss and compaction as a driver of protein structure and function.</title>
        <authorList>
            <person name="Lane C.E."/>
            <person name="van den Heuvel K."/>
            <person name="Kozera C."/>
            <person name="Curtis B.A."/>
            <person name="Parsons B.J."/>
            <person name="Bowman S."/>
            <person name="Archibald J.M."/>
        </authorList>
    </citation>
    <scope>NUCLEOTIDE SEQUENCE [LARGE SCALE GENOMIC DNA]</scope>
    <source>
        <strain evidence="9 10">CCMP644</strain>
    </source>
</reference>
<keyword evidence="9" id="KW-0542">Nucleomorph</keyword>
<evidence type="ECO:0000313" key="9">
    <source>
        <dbReference type="EMBL" id="ABW98082.1"/>
    </source>
</evidence>
<evidence type="ECO:0000259" key="8">
    <source>
        <dbReference type="Pfam" id="PF24105"/>
    </source>
</evidence>
<dbReference type="RefSeq" id="XP_001712407.1">
    <property type="nucleotide sequence ID" value="XM_001712355.1"/>
</dbReference>
<dbReference type="Gene3D" id="2.130.10.10">
    <property type="entry name" value="YVTN repeat-like/Quinoprotein amine dehydrogenase"/>
    <property type="match status" value="2"/>
</dbReference>
<dbReference type="Proteomes" id="UP000243127">
    <property type="component" value="Nucleomorph 2"/>
</dbReference>
<feature type="repeat" description="WD" evidence="7">
    <location>
        <begin position="128"/>
        <end position="169"/>
    </location>
</feature>
<geneLocation type="nucleomorph" evidence="9"/>
<feature type="domain" description="CAF1B/HIR1 beta-propeller" evidence="8">
    <location>
        <begin position="1"/>
        <end position="361"/>
    </location>
</feature>
<dbReference type="InterPro" id="IPR036322">
    <property type="entry name" value="WD40_repeat_dom_sf"/>
</dbReference>